<dbReference type="CDD" id="cd04888">
    <property type="entry name" value="ACT_PheB-BS"/>
    <property type="match status" value="1"/>
</dbReference>
<protein>
    <recommendedName>
        <fullName evidence="1">UPF0735 ACT domain-containing protein SAMN05444401_1581</fullName>
    </recommendedName>
</protein>
<gene>
    <name evidence="3" type="ORF">SAMN05444401_1581</name>
</gene>
<dbReference type="InterPro" id="IPR002912">
    <property type="entry name" value="ACT_dom"/>
</dbReference>
<evidence type="ECO:0000313" key="3">
    <source>
        <dbReference type="EMBL" id="SHI85121.1"/>
    </source>
</evidence>
<evidence type="ECO:0000256" key="1">
    <source>
        <dbReference type="HAMAP-Rule" id="MF_00707"/>
    </source>
</evidence>
<dbReference type="Proteomes" id="UP000184080">
    <property type="component" value="Unassembled WGS sequence"/>
</dbReference>
<dbReference type="PIRSF" id="PIRSF025624">
    <property type="entry name" value="ACT_PheB"/>
    <property type="match status" value="1"/>
</dbReference>
<organism evidence="3 4">
    <name type="scientific">Clostridium amylolyticum</name>
    <dbReference type="NCBI Taxonomy" id="1121298"/>
    <lineage>
        <taxon>Bacteria</taxon>
        <taxon>Bacillati</taxon>
        <taxon>Bacillota</taxon>
        <taxon>Clostridia</taxon>
        <taxon>Eubacteriales</taxon>
        <taxon>Clostridiaceae</taxon>
        <taxon>Clostridium</taxon>
    </lineage>
</organism>
<dbReference type="AlphaFoldDB" id="A0A1M6EI69"/>
<feature type="domain" description="ACT" evidence="2">
    <location>
        <begin position="69"/>
        <end position="144"/>
    </location>
</feature>
<evidence type="ECO:0000313" key="4">
    <source>
        <dbReference type="Proteomes" id="UP000184080"/>
    </source>
</evidence>
<proteinExistence type="inferred from homology"/>
<name>A0A1M6EI69_9CLOT</name>
<sequence>MEDKFYIVDGDILQDVIKKVLEVKKMLHAGKVKDITEGVKTVGISRSAYYKYKDKVFPLSEGVQSQKATLALLISHEAGALSRVLDTIAANDGNILTISQDVPINNAANVTITFDISNLRIDIKELMEILSKEGLVLKIKLIALE</sequence>
<dbReference type="EMBL" id="FQZO01000002">
    <property type="protein sequence ID" value="SHI85121.1"/>
    <property type="molecule type" value="Genomic_DNA"/>
</dbReference>
<evidence type="ECO:0000259" key="2">
    <source>
        <dbReference type="PROSITE" id="PS51671"/>
    </source>
</evidence>
<dbReference type="SUPFAM" id="SSF55021">
    <property type="entry name" value="ACT-like"/>
    <property type="match status" value="1"/>
</dbReference>
<dbReference type="HAMAP" id="MF_00707">
    <property type="entry name" value="UPF0735"/>
    <property type="match status" value="1"/>
</dbReference>
<dbReference type="OrthoDB" id="9788773at2"/>
<keyword evidence="4" id="KW-1185">Reference proteome</keyword>
<accession>A0A1M6EI69</accession>
<dbReference type="STRING" id="1121298.SAMN05444401_1581"/>
<dbReference type="RefSeq" id="WP_073005306.1">
    <property type="nucleotide sequence ID" value="NZ_FQZO01000002.1"/>
</dbReference>
<reference evidence="3 4" key="1">
    <citation type="submission" date="2016-11" db="EMBL/GenBank/DDBJ databases">
        <authorList>
            <person name="Jaros S."/>
            <person name="Januszkiewicz K."/>
            <person name="Wedrychowicz H."/>
        </authorList>
    </citation>
    <scope>NUCLEOTIDE SEQUENCE [LARGE SCALE GENOMIC DNA]</scope>
    <source>
        <strain evidence="3 4">DSM 21864</strain>
    </source>
</reference>
<dbReference type="InterPro" id="IPR008310">
    <property type="entry name" value="UPF0735_ACT_dom-cont"/>
</dbReference>
<dbReference type="PROSITE" id="PS51671">
    <property type="entry name" value="ACT"/>
    <property type="match status" value="1"/>
</dbReference>
<comment type="similarity">
    <text evidence="1">Belongs to the UPF0735 family.</text>
</comment>
<dbReference type="InterPro" id="IPR045865">
    <property type="entry name" value="ACT-like_dom_sf"/>
</dbReference>
<dbReference type="NCBIfam" id="NF003361">
    <property type="entry name" value="PRK04435.1"/>
    <property type="match status" value="1"/>
</dbReference>